<feature type="domain" description="Cyclin-dependent kinase inhibitor" evidence="7">
    <location>
        <begin position="155"/>
        <end position="200"/>
    </location>
</feature>
<evidence type="ECO:0000313" key="8">
    <source>
        <dbReference type="EMBL" id="PRQ47934.1"/>
    </source>
</evidence>
<dbReference type="AlphaFoldDB" id="A0A2P6RNF1"/>
<dbReference type="GO" id="GO:0051726">
    <property type="term" value="P:regulation of cell cycle"/>
    <property type="evidence" value="ECO:0007669"/>
    <property type="project" value="InterPro"/>
</dbReference>
<dbReference type="InterPro" id="IPR044898">
    <property type="entry name" value="CDI_dom_sf"/>
</dbReference>
<protein>
    <recommendedName>
        <fullName evidence="5">Cyclin-dependent kinase inhibitor</fullName>
    </recommendedName>
</protein>
<keyword evidence="4" id="KW-0131">Cell cycle</keyword>
<accession>A0A2P6RNF1</accession>
<evidence type="ECO:0000256" key="5">
    <source>
        <dbReference type="PIRNR" id="PIRNR017811"/>
    </source>
</evidence>
<evidence type="ECO:0000256" key="3">
    <source>
        <dbReference type="ARBA" id="ARBA00023013"/>
    </source>
</evidence>
<dbReference type="STRING" id="74649.A0A2P6RNF1"/>
<evidence type="ECO:0000256" key="1">
    <source>
        <dbReference type="ARBA" id="ARBA00004642"/>
    </source>
</evidence>
<dbReference type="Gramene" id="PRQ47934">
    <property type="protein sequence ID" value="PRQ47934"/>
    <property type="gene ID" value="RchiOBHm_Chr2g0105111"/>
</dbReference>
<dbReference type="PIRSF" id="PIRSF017811">
    <property type="entry name" value="CDK_inhib_pln"/>
    <property type="match status" value="1"/>
</dbReference>
<gene>
    <name evidence="8" type="ORF">RchiOBHm_Chr2g0105111</name>
</gene>
<comment type="similarity">
    <text evidence="2 5">Belongs to the CDI family. ICK/KRP subfamily.</text>
</comment>
<keyword evidence="3 5" id="KW-0649">Protein kinase inhibitor</keyword>
<evidence type="ECO:0000256" key="2">
    <source>
        <dbReference type="ARBA" id="ARBA00010274"/>
    </source>
</evidence>
<sequence>MEAKTAETSSVKKRKVEVAQLVKSKLVHLDKKPRPSVETISKVAEGRVCTDVATVREPEEEDEDAVCASPRSSGSDDHVDDTSCCSSNGASELVEDGHNLKFVDLVEDNGDDVESDEVESRTYNPLRERRQMTPSSNIQPQPTPAEPRRGSTAEKMPTELELEEFFTSAEKDIQNKFSQKYNYDLTKDEPLEGRYEWTRLKP</sequence>
<dbReference type="Proteomes" id="UP000238479">
    <property type="component" value="Chromosome 2"/>
</dbReference>
<proteinExistence type="inferred from homology"/>
<dbReference type="EMBL" id="PDCK01000040">
    <property type="protein sequence ID" value="PRQ47934.1"/>
    <property type="molecule type" value="Genomic_DNA"/>
</dbReference>
<dbReference type="InterPro" id="IPR003175">
    <property type="entry name" value="CDI_dom"/>
</dbReference>
<feature type="region of interest" description="Disordered" evidence="6">
    <location>
        <begin position="54"/>
        <end position="87"/>
    </location>
</feature>
<dbReference type="GO" id="GO:0004861">
    <property type="term" value="F:cyclin-dependent protein serine/threonine kinase inhibitor activity"/>
    <property type="evidence" value="ECO:0007669"/>
    <property type="project" value="UniProtKB-UniRule"/>
</dbReference>
<dbReference type="OrthoDB" id="6373236at2759"/>
<dbReference type="Pfam" id="PF02234">
    <property type="entry name" value="CDI"/>
    <property type="match status" value="1"/>
</dbReference>
<evidence type="ECO:0000256" key="6">
    <source>
        <dbReference type="SAM" id="MobiDB-lite"/>
    </source>
</evidence>
<dbReference type="GO" id="GO:0005654">
    <property type="term" value="C:nucleoplasm"/>
    <property type="evidence" value="ECO:0007669"/>
    <property type="project" value="UniProtKB-SubCell"/>
</dbReference>
<feature type="compositionally biased region" description="Basic and acidic residues" evidence="6">
    <location>
        <begin position="146"/>
        <end position="158"/>
    </location>
</feature>
<reference evidence="8 9" key="1">
    <citation type="journal article" date="2018" name="Nat. Genet.">
        <title>The Rosa genome provides new insights in the design of modern roses.</title>
        <authorList>
            <person name="Bendahmane M."/>
        </authorList>
    </citation>
    <scope>NUCLEOTIDE SEQUENCE [LARGE SCALE GENOMIC DNA]</scope>
    <source>
        <strain evidence="9">cv. Old Blush</strain>
    </source>
</reference>
<dbReference type="OMA" id="YEWVRLT"/>
<feature type="region of interest" description="Disordered" evidence="6">
    <location>
        <begin position="108"/>
        <end position="158"/>
    </location>
</feature>
<name>A0A2P6RNF1_ROSCH</name>
<keyword evidence="9" id="KW-1185">Reference proteome</keyword>
<evidence type="ECO:0000259" key="7">
    <source>
        <dbReference type="Pfam" id="PF02234"/>
    </source>
</evidence>
<evidence type="ECO:0000256" key="4">
    <source>
        <dbReference type="ARBA" id="ARBA00023306"/>
    </source>
</evidence>
<feature type="compositionally biased region" description="Acidic residues" evidence="6">
    <location>
        <begin position="108"/>
        <end position="117"/>
    </location>
</feature>
<evidence type="ECO:0000313" key="9">
    <source>
        <dbReference type="Proteomes" id="UP000238479"/>
    </source>
</evidence>
<dbReference type="PANTHER" id="PTHR46776">
    <property type="entry name" value="CYCLIN-DEPENDENT KINASE INHIBITOR 4-RELATED"/>
    <property type="match status" value="1"/>
</dbReference>
<organism evidence="8 9">
    <name type="scientific">Rosa chinensis</name>
    <name type="common">China rose</name>
    <dbReference type="NCBI Taxonomy" id="74649"/>
    <lineage>
        <taxon>Eukaryota</taxon>
        <taxon>Viridiplantae</taxon>
        <taxon>Streptophyta</taxon>
        <taxon>Embryophyta</taxon>
        <taxon>Tracheophyta</taxon>
        <taxon>Spermatophyta</taxon>
        <taxon>Magnoliopsida</taxon>
        <taxon>eudicotyledons</taxon>
        <taxon>Gunneridae</taxon>
        <taxon>Pentapetalae</taxon>
        <taxon>rosids</taxon>
        <taxon>fabids</taxon>
        <taxon>Rosales</taxon>
        <taxon>Rosaceae</taxon>
        <taxon>Rosoideae</taxon>
        <taxon>Rosoideae incertae sedis</taxon>
        <taxon>Rosa</taxon>
    </lineage>
</organism>
<dbReference type="InterPro" id="IPR044275">
    <property type="entry name" value="KRP"/>
</dbReference>
<comment type="subcellular location">
    <subcellularLocation>
        <location evidence="1">Nucleus</location>
        <location evidence="1">Nucleoplasm</location>
    </subcellularLocation>
</comment>
<comment type="caution">
    <text evidence="8">The sequence shown here is derived from an EMBL/GenBank/DDBJ whole genome shotgun (WGS) entry which is preliminary data.</text>
</comment>
<dbReference type="Gene3D" id="4.10.365.10">
    <property type="entry name" value="p27"/>
    <property type="match status" value="1"/>
</dbReference>